<sequence>MNEIIIYSNRGKLFVLGFLSFVFVVVGSTMYTSGGAEEGAFGLWLRIIGLITILFFGLCMIYYIKVLIKRKPALIVSDKGITDHSSYIGAGLVNWEEIAGVDFVSFGGQHYIGIYTKDPELIINRASGLKRVLNRMNKGLLDTQVNIPVKTLDCSVEELVDSINTHLMKEEA</sequence>
<evidence type="ECO:0000256" key="1">
    <source>
        <dbReference type="SAM" id="Phobius"/>
    </source>
</evidence>
<evidence type="ECO:0000313" key="3">
    <source>
        <dbReference type="Proteomes" id="UP001597383"/>
    </source>
</evidence>
<feature type="transmembrane region" description="Helical" evidence="1">
    <location>
        <begin position="12"/>
        <end position="31"/>
    </location>
</feature>
<reference evidence="3" key="1">
    <citation type="journal article" date="2019" name="Int. J. Syst. Evol. Microbiol.">
        <title>The Global Catalogue of Microorganisms (GCM) 10K type strain sequencing project: providing services to taxonomists for standard genome sequencing and annotation.</title>
        <authorList>
            <consortium name="The Broad Institute Genomics Platform"/>
            <consortium name="The Broad Institute Genome Sequencing Center for Infectious Disease"/>
            <person name="Wu L."/>
            <person name="Ma J."/>
        </authorList>
    </citation>
    <scope>NUCLEOTIDE SEQUENCE [LARGE SCALE GENOMIC DNA]</scope>
    <source>
        <strain evidence="3">R28</strain>
    </source>
</reference>
<dbReference type="InterPro" id="IPR048136">
    <property type="entry name" value="STM3941-like"/>
</dbReference>
<feature type="transmembrane region" description="Helical" evidence="1">
    <location>
        <begin position="43"/>
        <end position="64"/>
    </location>
</feature>
<keyword evidence="3" id="KW-1185">Reference proteome</keyword>
<dbReference type="NCBIfam" id="NF041635">
    <property type="entry name" value="STM3941_fam"/>
    <property type="match status" value="1"/>
</dbReference>
<gene>
    <name evidence="2" type="ORF">ACFSJF_01625</name>
</gene>
<keyword evidence="1" id="KW-1133">Transmembrane helix</keyword>
<proteinExistence type="predicted"/>
<keyword evidence="1" id="KW-0472">Membrane</keyword>
<protein>
    <submittedName>
        <fullName evidence="2">STM3941 family protein</fullName>
    </submittedName>
</protein>
<dbReference type="Proteomes" id="UP001597383">
    <property type="component" value="Unassembled WGS sequence"/>
</dbReference>
<name>A0ABW4VTY8_9BACI</name>
<comment type="caution">
    <text evidence="2">The sequence shown here is derived from an EMBL/GenBank/DDBJ whole genome shotgun (WGS) entry which is preliminary data.</text>
</comment>
<dbReference type="EMBL" id="JBHUHQ010000002">
    <property type="protein sequence ID" value="MFD2043008.1"/>
    <property type="molecule type" value="Genomic_DNA"/>
</dbReference>
<organism evidence="2 3">
    <name type="scientific">Ornithinibacillus salinisoli</name>
    <dbReference type="NCBI Taxonomy" id="1848459"/>
    <lineage>
        <taxon>Bacteria</taxon>
        <taxon>Bacillati</taxon>
        <taxon>Bacillota</taxon>
        <taxon>Bacilli</taxon>
        <taxon>Bacillales</taxon>
        <taxon>Bacillaceae</taxon>
        <taxon>Ornithinibacillus</taxon>
    </lineage>
</organism>
<evidence type="ECO:0000313" key="2">
    <source>
        <dbReference type="EMBL" id="MFD2043008.1"/>
    </source>
</evidence>
<keyword evidence="1" id="KW-0812">Transmembrane</keyword>
<accession>A0ABW4VTY8</accession>
<dbReference type="RefSeq" id="WP_377554788.1">
    <property type="nucleotide sequence ID" value="NZ_JBHUHQ010000002.1"/>
</dbReference>